<comment type="caution">
    <text evidence="2">The sequence shown here is derived from an EMBL/GenBank/DDBJ whole genome shotgun (WGS) entry which is preliminary data.</text>
</comment>
<dbReference type="RefSeq" id="WP_390228323.1">
    <property type="nucleotide sequence ID" value="NZ_JBHSCN010000005.1"/>
</dbReference>
<keyword evidence="2" id="KW-0540">Nuclease</keyword>
<protein>
    <submittedName>
        <fullName evidence="2">Endonuclease domain-containing protein</fullName>
    </submittedName>
</protein>
<dbReference type="Proteomes" id="UP001595900">
    <property type="component" value="Unassembled WGS sequence"/>
</dbReference>
<evidence type="ECO:0000313" key="2">
    <source>
        <dbReference type="EMBL" id="MFC4243306.1"/>
    </source>
</evidence>
<dbReference type="InterPro" id="IPR011335">
    <property type="entry name" value="Restrct_endonuc-II-like"/>
</dbReference>
<dbReference type="SUPFAM" id="SSF52980">
    <property type="entry name" value="Restriction endonuclease-like"/>
    <property type="match status" value="1"/>
</dbReference>
<keyword evidence="2" id="KW-0378">Hydrolase</keyword>
<gene>
    <name evidence="2" type="ORF">ACFOYW_07965</name>
</gene>
<dbReference type="EMBL" id="JBHSCN010000005">
    <property type="protein sequence ID" value="MFC4243306.1"/>
    <property type="molecule type" value="Genomic_DNA"/>
</dbReference>
<sequence>MHLATLLARNNGFVTRAELRRYGVSAHAVRGLIARGALVALTRNILARPPVPAEPSRAAMMGGRVACVTAAHSMGIWVLDDTAFHVVPRGRNGHFRTDAAEPRAVVHWTPEPIEPDGHRPVVESGRNALAHIARCQPLDAAAASFDSAVRLGLTTLEELQVLASAHRGRFADAAALVTGRADSGLETLTRVRLKWAGVGCREQVVIDGHPVDLLIGDRLVIQLDGKQHLEDPAQLARDRWQDRRLRLMGYTVLRYGYAEVVYAWDETLAQILSCIAGGAQLRRR</sequence>
<name>A0ABV8Q757_9MICO</name>
<reference evidence="3" key="1">
    <citation type="journal article" date="2019" name="Int. J. Syst. Evol. Microbiol.">
        <title>The Global Catalogue of Microorganisms (GCM) 10K type strain sequencing project: providing services to taxonomists for standard genome sequencing and annotation.</title>
        <authorList>
            <consortium name="The Broad Institute Genomics Platform"/>
            <consortium name="The Broad Institute Genome Sequencing Center for Infectious Disease"/>
            <person name="Wu L."/>
            <person name="Ma J."/>
        </authorList>
    </citation>
    <scope>NUCLEOTIDE SEQUENCE [LARGE SCALE GENOMIC DNA]</scope>
    <source>
        <strain evidence="3">CGMCC 1.10363</strain>
    </source>
</reference>
<feature type="domain" description="DUF559" evidence="1">
    <location>
        <begin position="195"/>
        <end position="275"/>
    </location>
</feature>
<organism evidence="2 3">
    <name type="scientific">Gryllotalpicola reticulitermitis</name>
    <dbReference type="NCBI Taxonomy" id="1184153"/>
    <lineage>
        <taxon>Bacteria</taxon>
        <taxon>Bacillati</taxon>
        <taxon>Actinomycetota</taxon>
        <taxon>Actinomycetes</taxon>
        <taxon>Micrococcales</taxon>
        <taxon>Microbacteriaceae</taxon>
        <taxon>Gryllotalpicola</taxon>
    </lineage>
</organism>
<accession>A0ABV8Q757</accession>
<proteinExistence type="predicted"/>
<evidence type="ECO:0000313" key="3">
    <source>
        <dbReference type="Proteomes" id="UP001595900"/>
    </source>
</evidence>
<keyword evidence="3" id="KW-1185">Reference proteome</keyword>
<evidence type="ECO:0000259" key="1">
    <source>
        <dbReference type="Pfam" id="PF04480"/>
    </source>
</evidence>
<dbReference type="GO" id="GO:0004519">
    <property type="term" value="F:endonuclease activity"/>
    <property type="evidence" value="ECO:0007669"/>
    <property type="project" value="UniProtKB-KW"/>
</dbReference>
<dbReference type="Pfam" id="PF04480">
    <property type="entry name" value="DUF559"/>
    <property type="match status" value="1"/>
</dbReference>
<keyword evidence="2" id="KW-0255">Endonuclease</keyword>
<dbReference type="InterPro" id="IPR007569">
    <property type="entry name" value="DUF559"/>
</dbReference>
<dbReference type="Gene3D" id="3.40.960.10">
    <property type="entry name" value="VSR Endonuclease"/>
    <property type="match status" value="1"/>
</dbReference>